<organism evidence="1 2">
    <name type="scientific">Bacillus benzoevorans</name>
    <dbReference type="NCBI Taxonomy" id="1456"/>
    <lineage>
        <taxon>Bacteria</taxon>
        <taxon>Bacillati</taxon>
        <taxon>Bacillota</taxon>
        <taxon>Bacilli</taxon>
        <taxon>Bacillales</taxon>
        <taxon>Bacillaceae</taxon>
        <taxon>Bacillus</taxon>
    </lineage>
</organism>
<sequence length="128" mass="13955">MDFLARVKDYLTANVALNAPIDTPLLSANSSSIAIRQTPSAVNSRYVDGKTLNFSFQVLVKDISNIKAYNTIQAIFTALDGLLKGSIVSNDGSFIFVKCECSTLPNFVEQDGKLCYIYTAIFTAELSI</sequence>
<dbReference type="Proteomes" id="UP000531594">
    <property type="component" value="Unassembled WGS sequence"/>
</dbReference>
<keyword evidence="2" id="KW-1185">Reference proteome</keyword>
<proteinExistence type="predicted"/>
<dbReference type="AlphaFoldDB" id="A0A7X0LW90"/>
<evidence type="ECO:0008006" key="3">
    <source>
        <dbReference type="Google" id="ProtNLM"/>
    </source>
</evidence>
<dbReference type="RefSeq" id="WP_184527481.1">
    <property type="nucleotide sequence ID" value="NZ_JACHGK010000011.1"/>
</dbReference>
<accession>A0A7X0LW90</accession>
<dbReference type="Pfam" id="PF12691">
    <property type="entry name" value="Phage_tail_terminator_6"/>
    <property type="match status" value="1"/>
</dbReference>
<dbReference type="InterPro" id="IPR024411">
    <property type="entry name" value="Tail_terminator_phage"/>
</dbReference>
<reference evidence="1 2" key="1">
    <citation type="submission" date="2020-08" db="EMBL/GenBank/DDBJ databases">
        <title>Genomic Encyclopedia of Type Strains, Phase IV (KMG-IV): sequencing the most valuable type-strain genomes for metagenomic binning, comparative biology and taxonomic classification.</title>
        <authorList>
            <person name="Goeker M."/>
        </authorList>
    </citation>
    <scope>NUCLEOTIDE SEQUENCE [LARGE SCALE GENOMIC DNA]</scope>
    <source>
        <strain evidence="1 2">DSM 5391</strain>
    </source>
</reference>
<dbReference type="EMBL" id="JACHGK010000011">
    <property type="protein sequence ID" value="MBB6446458.1"/>
    <property type="molecule type" value="Genomic_DNA"/>
</dbReference>
<comment type="caution">
    <text evidence="1">The sequence shown here is derived from an EMBL/GenBank/DDBJ whole genome shotgun (WGS) entry which is preliminary data.</text>
</comment>
<name>A0A7X0LW90_9BACI</name>
<protein>
    <recommendedName>
        <fullName evidence="3">Minor capsid protein</fullName>
    </recommendedName>
</protein>
<evidence type="ECO:0000313" key="2">
    <source>
        <dbReference type="Proteomes" id="UP000531594"/>
    </source>
</evidence>
<evidence type="ECO:0000313" key="1">
    <source>
        <dbReference type="EMBL" id="MBB6446458.1"/>
    </source>
</evidence>
<gene>
    <name evidence="1" type="ORF">HNR53_003117</name>
</gene>